<dbReference type="Proteomes" id="UP000501690">
    <property type="component" value="Linkage Group LG8"/>
</dbReference>
<protein>
    <submittedName>
        <fullName evidence="1">Uncharacterized protein</fullName>
    </submittedName>
</protein>
<sequence length="163" mass="18598">MRNELLDGIDGGISDLEDAGAGSIDERREDRLGLCQGELHRTSIMERTRDGGLRLVVGRRSRRRKMLVLVAEPLNDGFALMCEFGMLPPRRVLDYLLKRGYHDQPQTGIGFRRSHSRARSELRLGDTTEIEIFNGNPMRPRLHYDVGAMRCKSELSRRVFAES</sequence>
<organism evidence="1 2">
    <name type="scientific">Vigna unguiculata</name>
    <name type="common">Cowpea</name>
    <dbReference type="NCBI Taxonomy" id="3917"/>
    <lineage>
        <taxon>Eukaryota</taxon>
        <taxon>Viridiplantae</taxon>
        <taxon>Streptophyta</taxon>
        <taxon>Embryophyta</taxon>
        <taxon>Tracheophyta</taxon>
        <taxon>Spermatophyta</taxon>
        <taxon>Magnoliopsida</taxon>
        <taxon>eudicotyledons</taxon>
        <taxon>Gunneridae</taxon>
        <taxon>Pentapetalae</taxon>
        <taxon>rosids</taxon>
        <taxon>fabids</taxon>
        <taxon>Fabales</taxon>
        <taxon>Fabaceae</taxon>
        <taxon>Papilionoideae</taxon>
        <taxon>50 kb inversion clade</taxon>
        <taxon>NPAAA clade</taxon>
        <taxon>indigoferoid/millettioid clade</taxon>
        <taxon>Phaseoleae</taxon>
        <taxon>Vigna</taxon>
    </lineage>
</organism>
<keyword evidence="2" id="KW-1185">Reference proteome</keyword>
<gene>
    <name evidence="1" type="ORF">DEO72_LG8g926</name>
</gene>
<proteinExistence type="predicted"/>
<dbReference type="AlphaFoldDB" id="A0A4D6MMY8"/>
<evidence type="ECO:0000313" key="1">
    <source>
        <dbReference type="EMBL" id="QCE02910.1"/>
    </source>
</evidence>
<dbReference type="EMBL" id="CP039352">
    <property type="protein sequence ID" value="QCE02910.1"/>
    <property type="molecule type" value="Genomic_DNA"/>
</dbReference>
<accession>A0A4D6MMY8</accession>
<name>A0A4D6MMY8_VIGUN</name>
<evidence type="ECO:0000313" key="2">
    <source>
        <dbReference type="Proteomes" id="UP000501690"/>
    </source>
</evidence>
<reference evidence="1 2" key="1">
    <citation type="submission" date="2019-04" db="EMBL/GenBank/DDBJ databases">
        <title>An improved genome assembly and genetic linkage map for asparagus bean, Vigna unguiculata ssp. sesquipedialis.</title>
        <authorList>
            <person name="Xia Q."/>
            <person name="Zhang R."/>
            <person name="Dong Y."/>
        </authorList>
    </citation>
    <scope>NUCLEOTIDE SEQUENCE [LARGE SCALE GENOMIC DNA]</scope>
    <source>
        <tissue evidence="1">Leaf</tissue>
    </source>
</reference>